<evidence type="ECO:0000256" key="4">
    <source>
        <dbReference type="ARBA" id="ARBA00017470"/>
    </source>
</evidence>
<dbReference type="SUPFAM" id="SSF53850">
    <property type="entry name" value="Periplasmic binding protein-like II"/>
    <property type="match status" value="1"/>
</dbReference>
<dbReference type="InterPro" id="IPR050490">
    <property type="entry name" value="Bact_solute-bd_prot1"/>
</dbReference>
<feature type="signal peptide" evidence="7">
    <location>
        <begin position="1"/>
        <end position="24"/>
    </location>
</feature>
<proteinExistence type="inferred from homology"/>
<evidence type="ECO:0000313" key="8">
    <source>
        <dbReference type="EMBL" id="SDX83469.1"/>
    </source>
</evidence>
<organism evidence="8 9">
    <name type="scientific">Aidingimonas halophila</name>
    <dbReference type="NCBI Taxonomy" id="574349"/>
    <lineage>
        <taxon>Bacteria</taxon>
        <taxon>Pseudomonadati</taxon>
        <taxon>Pseudomonadota</taxon>
        <taxon>Gammaproteobacteria</taxon>
        <taxon>Oceanospirillales</taxon>
        <taxon>Halomonadaceae</taxon>
        <taxon>Aidingimonas</taxon>
    </lineage>
</organism>
<dbReference type="Gene3D" id="3.40.190.10">
    <property type="entry name" value="Periplasmic binding protein-like II"/>
    <property type="match status" value="2"/>
</dbReference>
<keyword evidence="6 7" id="KW-0732">Signal</keyword>
<dbReference type="RefSeq" id="WP_092571102.1">
    <property type="nucleotide sequence ID" value="NZ_BMXH01000006.1"/>
</dbReference>
<dbReference type="InterPro" id="IPR006059">
    <property type="entry name" value="SBP"/>
</dbReference>
<dbReference type="CDD" id="cd14748">
    <property type="entry name" value="PBP2_UgpB"/>
    <property type="match status" value="1"/>
</dbReference>
<name>A0A1H3EZT0_9GAMM</name>
<protein>
    <recommendedName>
        <fullName evidence="4">sn-glycerol-3-phosphate-binding periplasmic protein UgpB</fullName>
    </recommendedName>
</protein>
<evidence type="ECO:0000313" key="9">
    <source>
        <dbReference type="Proteomes" id="UP000198500"/>
    </source>
</evidence>
<sequence length="438" mass="48435">MMRFTTSTLALGVACASVSLSAHAATEIEWWHAMGGELGDKIDEIAEEFNDSQSDYEIKPSFRGDYSETMTSAIAAFRADEAPAIVQIFEVGTATMMAAEGATYPVHELMNDHGADFDPDAYLPAVTGYYTSSDGDMLSLPFNSSTPVVYANRDILAEAGVDDVPETWEELGDVLTQVVESDAASCGMTTTWPSWIQLENFSARHDIPFASEENGFGGLDARLQINETAAVDHIQRLKDWQEDDRFRYDGRFDEAAPAFYTGRCALLMASSASLAGVRANAEDFEFSVNPLPYSSEVIDEPQNSIIGGASLWVMRGKSDEEYEGIAEFFSYLSSPEVQADWHQFSGYLPITNAAYELSQEQNFYEENPGTDVSIEQMTATEPTENSKGIRLGNMVQIRDVVEEELENIFSDEVEVQEGMDNAVERSNDLLERFQRANS</sequence>
<evidence type="ECO:0000256" key="3">
    <source>
        <dbReference type="ARBA" id="ARBA00011557"/>
    </source>
</evidence>
<accession>A0A1H3EZT0</accession>
<dbReference type="EMBL" id="FNNI01000007">
    <property type="protein sequence ID" value="SDX83469.1"/>
    <property type="molecule type" value="Genomic_DNA"/>
</dbReference>
<evidence type="ECO:0000256" key="5">
    <source>
        <dbReference type="ARBA" id="ARBA00022448"/>
    </source>
</evidence>
<dbReference type="PANTHER" id="PTHR43649:SF31">
    <property type="entry name" value="SN-GLYCEROL-3-PHOSPHATE-BINDING PERIPLASMIC PROTEIN UGPB"/>
    <property type="match status" value="1"/>
</dbReference>
<dbReference type="STRING" id="574349.SAMN05443545_107280"/>
<feature type="chain" id="PRO_5011473273" description="sn-glycerol-3-phosphate-binding periplasmic protein UgpB" evidence="7">
    <location>
        <begin position="25"/>
        <end position="438"/>
    </location>
</feature>
<dbReference type="OrthoDB" id="4393730at2"/>
<comment type="subunit">
    <text evidence="3">The complex is composed of two ATP-binding proteins (UgpC), two transmembrane proteins (UgpA and UgpE) and a solute-binding protein (UgpB).</text>
</comment>
<evidence type="ECO:0000256" key="2">
    <source>
        <dbReference type="ARBA" id="ARBA00008520"/>
    </source>
</evidence>
<dbReference type="NCBIfam" id="NF008211">
    <property type="entry name" value="PRK10974.1"/>
    <property type="match status" value="1"/>
</dbReference>
<comment type="subcellular location">
    <subcellularLocation>
        <location evidence="1">Periplasm</location>
    </subcellularLocation>
</comment>
<comment type="similarity">
    <text evidence="2">Belongs to the bacterial solute-binding protein 1 family.</text>
</comment>
<dbReference type="PANTHER" id="PTHR43649">
    <property type="entry name" value="ARABINOSE-BINDING PROTEIN-RELATED"/>
    <property type="match status" value="1"/>
</dbReference>
<keyword evidence="9" id="KW-1185">Reference proteome</keyword>
<gene>
    <name evidence="8" type="ORF">SAMN05443545_107280</name>
</gene>
<evidence type="ECO:0000256" key="6">
    <source>
        <dbReference type="ARBA" id="ARBA00022729"/>
    </source>
</evidence>
<dbReference type="Pfam" id="PF13416">
    <property type="entry name" value="SBP_bac_8"/>
    <property type="match status" value="1"/>
</dbReference>
<dbReference type="PROSITE" id="PS51257">
    <property type="entry name" value="PROKAR_LIPOPROTEIN"/>
    <property type="match status" value="1"/>
</dbReference>
<dbReference type="AlphaFoldDB" id="A0A1H3EZT0"/>
<evidence type="ECO:0000256" key="1">
    <source>
        <dbReference type="ARBA" id="ARBA00004418"/>
    </source>
</evidence>
<dbReference type="GO" id="GO:0042597">
    <property type="term" value="C:periplasmic space"/>
    <property type="evidence" value="ECO:0007669"/>
    <property type="project" value="UniProtKB-SubCell"/>
</dbReference>
<evidence type="ECO:0000256" key="7">
    <source>
        <dbReference type="SAM" id="SignalP"/>
    </source>
</evidence>
<dbReference type="Proteomes" id="UP000198500">
    <property type="component" value="Unassembled WGS sequence"/>
</dbReference>
<keyword evidence="5" id="KW-0813">Transport</keyword>
<reference evidence="8 9" key="1">
    <citation type="submission" date="2016-10" db="EMBL/GenBank/DDBJ databases">
        <authorList>
            <person name="de Groot N.N."/>
        </authorList>
    </citation>
    <scope>NUCLEOTIDE SEQUENCE [LARGE SCALE GENOMIC DNA]</scope>
    <source>
        <strain evidence="8 9">DSM 19219</strain>
    </source>
</reference>